<dbReference type="AlphaFoldDB" id="A0AAD7AC66"/>
<evidence type="ECO:0000313" key="2">
    <source>
        <dbReference type="Proteomes" id="UP001218218"/>
    </source>
</evidence>
<comment type="caution">
    <text evidence="1">The sequence shown here is derived from an EMBL/GenBank/DDBJ whole genome shotgun (WGS) entry which is preliminary data.</text>
</comment>
<keyword evidence="2" id="KW-1185">Reference proteome</keyword>
<gene>
    <name evidence="1" type="ORF">DFH08DRAFT_855393</name>
</gene>
<sequence length="62" mass="6773">MRPLVDDMVQADPAKRPTIDEVVARFADIRRGLSGWKLRSTLLAEGNFRFCPSGLRGTVGAG</sequence>
<name>A0AAD7AC66_9AGAR</name>
<protein>
    <submittedName>
        <fullName evidence="1">Uncharacterized protein</fullName>
    </submittedName>
</protein>
<accession>A0AAD7AC66</accession>
<evidence type="ECO:0000313" key="1">
    <source>
        <dbReference type="EMBL" id="KAJ7354603.1"/>
    </source>
</evidence>
<reference evidence="1" key="1">
    <citation type="submission" date="2023-03" db="EMBL/GenBank/DDBJ databases">
        <title>Massive genome expansion in bonnet fungi (Mycena s.s.) driven by repeated elements and novel gene families across ecological guilds.</title>
        <authorList>
            <consortium name="Lawrence Berkeley National Laboratory"/>
            <person name="Harder C.B."/>
            <person name="Miyauchi S."/>
            <person name="Viragh M."/>
            <person name="Kuo A."/>
            <person name="Thoen E."/>
            <person name="Andreopoulos B."/>
            <person name="Lu D."/>
            <person name="Skrede I."/>
            <person name="Drula E."/>
            <person name="Henrissat B."/>
            <person name="Morin E."/>
            <person name="Kohler A."/>
            <person name="Barry K."/>
            <person name="LaButti K."/>
            <person name="Morin E."/>
            <person name="Salamov A."/>
            <person name="Lipzen A."/>
            <person name="Mereny Z."/>
            <person name="Hegedus B."/>
            <person name="Baldrian P."/>
            <person name="Stursova M."/>
            <person name="Weitz H."/>
            <person name="Taylor A."/>
            <person name="Grigoriev I.V."/>
            <person name="Nagy L.G."/>
            <person name="Martin F."/>
            <person name="Kauserud H."/>
        </authorList>
    </citation>
    <scope>NUCLEOTIDE SEQUENCE</scope>
    <source>
        <strain evidence="1">CBHHK002</strain>
    </source>
</reference>
<dbReference type="EMBL" id="JARIHO010000010">
    <property type="protein sequence ID" value="KAJ7354603.1"/>
    <property type="molecule type" value="Genomic_DNA"/>
</dbReference>
<proteinExistence type="predicted"/>
<organism evidence="1 2">
    <name type="scientific">Mycena albidolilacea</name>
    <dbReference type="NCBI Taxonomy" id="1033008"/>
    <lineage>
        <taxon>Eukaryota</taxon>
        <taxon>Fungi</taxon>
        <taxon>Dikarya</taxon>
        <taxon>Basidiomycota</taxon>
        <taxon>Agaricomycotina</taxon>
        <taxon>Agaricomycetes</taxon>
        <taxon>Agaricomycetidae</taxon>
        <taxon>Agaricales</taxon>
        <taxon>Marasmiineae</taxon>
        <taxon>Mycenaceae</taxon>
        <taxon>Mycena</taxon>
    </lineage>
</organism>
<dbReference type="Proteomes" id="UP001218218">
    <property type="component" value="Unassembled WGS sequence"/>
</dbReference>